<comment type="caution">
    <text evidence="3">The sequence shown here is derived from an EMBL/GenBank/DDBJ whole genome shotgun (WGS) entry which is preliminary data.</text>
</comment>
<keyword evidence="1" id="KW-0378">Hydrolase</keyword>
<dbReference type="InterPro" id="IPR029058">
    <property type="entry name" value="AB_hydrolase_fold"/>
</dbReference>
<dbReference type="RefSeq" id="WP_088275085.1">
    <property type="nucleotide sequence ID" value="NZ_FNVE01000003.1"/>
</dbReference>
<dbReference type="PANTHER" id="PTHR43798:SF31">
    <property type="entry name" value="AB HYDROLASE SUPERFAMILY PROTEIN YCLE"/>
    <property type="match status" value="1"/>
</dbReference>
<sequence length="279" mass="30898">MPQIRLNDCEFHYTDQGSGQPVLLLHGLGSSEQDWEYQIPALSVHYRVLCLDMRGHGGTDKTGKGYSIAQFARDCLAFIEAMGLEKPHIVGLSMGGMIAFQLATDAPEVPASLTIVNSAPEVIPRRPAELWMAGKRLFFAHVLPMSTIAKGLSRLLFPKPEQVNHRQTFIQRWTANHRRSYLASLRAIVGWGVSNQLDRISCPVLVVSADQDYTPVDLKREYVSRMGDARLEVIADSRHATPVDQPDAFNTLLLNFLSQVDSSRVTTTTEPAQAGLSTL</sequence>
<dbReference type="Proteomes" id="UP000243518">
    <property type="component" value="Unassembled WGS sequence"/>
</dbReference>
<dbReference type="PRINTS" id="PR00111">
    <property type="entry name" value="ABHYDROLASE"/>
</dbReference>
<reference evidence="3 4" key="1">
    <citation type="submission" date="2016-10" db="EMBL/GenBank/DDBJ databases">
        <authorList>
            <person name="Varghese N."/>
            <person name="Submissions S."/>
        </authorList>
    </citation>
    <scope>NUCLEOTIDE SEQUENCE [LARGE SCALE GENOMIC DNA]</scope>
    <source>
        <strain evidence="3 4">CECT 8317</strain>
    </source>
</reference>
<dbReference type="Gene3D" id="3.40.50.1820">
    <property type="entry name" value="alpha/beta hydrolase"/>
    <property type="match status" value="1"/>
</dbReference>
<organism evidence="3 4">
    <name type="scientific">Halopseudomonas aestusnigri</name>
    <dbReference type="NCBI Taxonomy" id="857252"/>
    <lineage>
        <taxon>Bacteria</taxon>
        <taxon>Pseudomonadati</taxon>
        <taxon>Pseudomonadota</taxon>
        <taxon>Gammaproteobacteria</taxon>
        <taxon>Pseudomonadales</taxon>
        <taxon>Pseudomonadaceae</taxon>
        <taxon>Halopseudomonas</taxon>
    </lineage>
</organism>
<evidence type="ECO:0000313" key="3">
    <source>
        <dbReference type="EMBL" id="SEG07382.1"/>
    </source>
</evidence>
<dbReference type="AlphaFoldDB" id="A0AAQ1JPQ0"/>
<evidence type="ECO:0000259" key="2">
    <source>
        <dbReference type="Pfam" id="PF12697"/>
    </source>
</evidence>
<dbReference type="InterPro" id="IPR050266">
    <property type="entry name" value="AB_hydrolase_sf"/>
</dbReference>
<evidence type="ECO:0000256" key="1">
    <source>
        <dbReference type="ARBA" id="ARBA00022801"/>
    </source>
</evidence>
<dbReference type="Pfam" id="PF12697">
    <property type="entry name" value="Abhydrolase_6"/>
    <property type="match status" value="1"/>
</dbReference>
<feature type="domain" description="AB hydrolase-1" evidence="2">
    <location>
        <begin position="22"/>
        <end position="250"/>
    </location>
</feature>
<accession>A0AAQ1JPQ0</accession>
<keyword evidence="4" id="KW-1185">Reference proteome</keyword>
<dbReference type="SUPFAM" id="SSF53474">
    <property type="entry name" value="alpha/beta-Hydrolases"/>
    <property type="match status" value="1"/>
</dbReference>
<dbReference type="PANTHER" id="PTHR43798">
    <property type="entry name" value="MONOACYLGLYCEROL LIPASE"/>
    <property type="match status" value="1"/>
</dbReference>
<protein>
    <submittedName>
        <fullName evidence="3">Pimeloyl-ACP methyl ester carboxylesterase</fullName>
    </submittedName>
</protein>
<dbReference type="EMBL" id="FNVE01000003">
    <property type="protein sequence ID" value="SEG07382.1"/>
    <property type="molecule type" value="Genomic_DNA"/>
</dbReference>
<dbReference type="GO" id="GO:0016787">
    <property type="term" value="F:hydrolase activity"/>
    <property type="evidence" value="ECO:0007669"/>
    <property type="project" value="UniProtKB-KW"/>
</dbReference>
<evidence type="ECO:0000313" key="4">
    <source>
        <dbReference type="Proteomes" id="UP000243518"/>
    </source>
</evidence>
<dbReference type="InterPro" id="IPR000073">
    <property type="entry name" value="AB_hydrolase_1"/>
</dbReference>
<dbReference type="GO" id="GO:0016020">
    <property type="term" value="C:membrane"/>
    <property type="evidence" value="ECO:0007669"/>
    <property type="project" value="TreeGrafter"/>
</dbReference>
<gene>
    <name evidence="3" type="ORF">SAMN05216586_103132</name>
</gene>
<name>A0AAQ1JPQ0_9GAMM</name>
<proteinExistence type="predicted"/>